<dbReference type="PANTHER" id="PTHR47271">
    <property type="entry name" value="ARGININE DEIMINASE"/>
    <property type="match status" value="1"/>
</dbReference>
<feature type="region of interest" description="Disordered" evidence="4">
    <location>
        <begin position="1"/>
        <end position="23"/>
    </location>
</feature>
<dbReference type="PANTHER" id="PTHR47271:SF2">
    <property type="entry name" value="ARGININE DEIMINASE"/>
    <property type="match status" value="1"/>
</dbReference>
<evidence type="ECO:0000313" key="6">
    <source>
        <dbReference type="Proteomes" id="UP001239909"/>
    </source>
</evidence>
<dbReference type="EC" id="3.5.3.6" evidence="2"/>
<evidence type="ECO:0000256" key="2">
    <source>
        <dbReference type="ARBA" id="ARBA00012171"/>
    </source>
</evidence>
<reference evidence="5 6" key="1">
    <citation type="submission" date="2023-04" db="EMBL/GenBank/DDBJ databases">
        <title>Marinoamorphus aggregata gen. nov., sp. Nov., isolate from tissue of brittle star Ophioplocus japonicus.</title>
        <authorList>
            <person name="Kawano K."/>
            <person name="Sawayama S."/>
            <person name="Nakagawa S."/>
        </authorList>
    </citation>
    <scope>NUCLEOTIDE SEQUENCE [LARGE SCALE GENOMIC DNA]</scope>
    <source>
        <strain evidence="5 6">NKW23</strain>
    </source>
</reference>
<organism evidence="5 6">
    <name type="scientific">Paralimibaculum aggregatum</name>
    <dbReference type="NCBI Taxonomy" id="3036245"/>
    <lineage>
        <taxon>Bacteria</taxon>
        <taxon>Pseudomonadati</taxon>
        <taxon>Pseudomonadota</taxon>
        <taxon>Alphaproteobacteria</taxon>
        <taxon>Rhodobacterales</taxon>
        <taxon>Paracoccaceae</taxon>
        <taxon>Paralimibaculum</taxon>
    </lineage>
</organism>
<dbReference type="EMBL" id="BSYI01000003">
    <property type="protein sequence ID" value="GMG81446.1"/>
    <property type="molecule type" value="Genomic_DNA"/>
</dbReference>
<dbReference type="Proteomes" id="UP001239909">
    <property type="component" value="Unassembled WGS sequence"/>
</dbReference>
<dbReference type="RefSeq" id="WP_285670100.1">
    <property type="nucleotide sequence ID" value="NZ_BSYI01000003.1"/>
</dbReference>
<gene>
    <name evidence="5" type="ORF">LNKW23_06590</name>
</gene>
<evidence type="ECO:0000256" key="4">
    <source>
        <dbReference type="SAM" id="MobiDB-lite"/>
    </source>
</evidence>
<dbReference type="Pfam" id="PF19420">
    <property type="entry name" value="DDAH_eukar"/>
    <property type="match status" value="1"/>
</dbReference>
<protein>
    <recommendedName>
        <fullName evidence="2">arginine deiminase</fullName>
        <ecNumber evidence="2">3.5.3.6</ecNumber>
    </recommendedName>
</protein>
<comment type="caution">
    <text evidence="5">The sequence shown here is derived from an EMBL/GenBank/DDBJ whole genome shotgun (WGS) entry which is preliminary data.</text>
</comment>
<name>A0ABQ6LG99_9RHOB</name>
<evidence type="ECO:0000256" key="1">
    <source>
        <dbReference type="ARBA" id="ARBA00005213"/>
    </source>
</evidence>
<accession>A0ABQ6LG99</accession>
<keyword evidence="6" id="KW-1185">Reference proteome</keyword>
<comment type="catalytic activity">
    <reaction evidence="3">
        <text>L-arginine + H2O = L-citrulline + NH4(+)</text>
        <dbReference type="Rhea" id="RHEA:19597"/>
        <dbReference type="ChEBI" id="CHEBI:15377"/>
        <dbReference type="ChEBI" id="CHEBI:28938"/>
        <dbReference type="ChEBI" id="CHEBI:32682"/>
        <dbReference type="ChEBI" id="CHEBI:57743"/>
        <dbReference type="EC" id="3.5.3.6"/>
    </reaction>
</comment>
<comment type="pathway">
    <text evidence="1">Amino-acid degradation; L-arginine degradation via ADI pathway; carbamoyl phosphate from L-arginine: step 1/2.</text>
</comment>
<dbReference type="Gene3D" id="3.75.10.10">
    <property type="entry name" value="L-arginine/glycine Amidinotransferase, Chain A"/>
    <property type="match status" value="1"/>
</dbReference>
<dbReference type="SUPFAM" id="SSF55909">
    <property type="entry name" value="Pentein"/>
    <property type="match status" value="1"/>
</dbReference>
<sequence>MDHPSASPFSLRARRDGGGTPRLNGWGADSDYGVLRDVLLGPIGNYRWLKTSSLSKKTLRRGVAFDPAVAAKQHAEMVSAYRSAGVEVHFHEADPELPYQVYARDSSVMTPFGAVITNMAQWWRRGENFRAIETYQRLGIPIYDYVTAGCFEGGDFNVIEPGCVLIGWEGEEGRSQFEGADQLRRWFEAEGWEVRLADIDPYYVHIDLMVVMLAPKLAAVCLETTDADIVDWMKAKGIEIVPVPFKETMALGCNVVALGDDRVLLPAESLTLKEKLKALGFTVYDPELAMITQGGGGVHCMCQALRRDPG</sequence>
<proteinExistence type="predicted"/>
<evidence type="ECO:0000313" key="5">
    <source>
        <dbReference type="EMBL" id="GMG81446.1"/>
    </source>
</evidence>
<evidence type="ECO:0000256" key="3">
    <source>
        <dbReference type="ARBA" id="ARBA00049429"/>
    </source>
</evidence>